<dbReference type="InterPro" id="IPR004534">
    <property type="entry name" value="SelA_trans"/>
</dbReference>
<dbReference type="STRING" id="229920.ADM99_05565"/>
<dbReference type="SUPFAM" id="SSF53383">
    <property type="entry name" value="PLP-dependent transferases"/>
    <property type="match status" value="1"/>
</dbReference>
<dbReference type="AlphaFoldDB" id="A0A0P6WR86"/>
<keyword evidence="4 8" id="KW-0663">Pyridoxal phosphate</keyword>
<comment type="pathway">
    <text evidence="8">Aminoacyl-tRNA biosynthesis; selenocysteinyl-tRNA(Sec) biosynthesis; selenocysteinyl-tRNA(Sec) from L-seryl-tRNA(Sec) (bacterial route): step 1/1.</text>
</comment>
<proteinExistence type="inferred from homology"/>
<evidence type="ECO:0000256" key="2">
    <source>
        <dbReference type="ARBA" id="ARBA00022490"/>
    </source>
</evidence>
<dbReference type="GO" id="GO:0001514">
    <property type="term" value="P:selenocysteine incorporation"/>
    <property type="evidence" value="ECO:0007669"/>
    <property type="project" value="UniProtKB-UniRule"/>
</dbReference>
<dbReference type="RefSeq" id="WP_062421368.1">
    <property type="nucleotide sequence ID" value="NZ_BBYA01000008.1"/>
</dbReference>
<comment type="cofactor">
    <cofactor evidence="1 8 9">
        <name>pyridoxal 5'-phosphate</name>
        <dbReference type="ChEBI" id="CHEBI:597326"/>
    </cofactor>
</comment>
<dbReference type="InterPro" id="IPR015424">
    <property type="entry name" value="PyrdxlP-dep_Trfase"/>
</dbReference>
<dbReference type="InterPro" id="IPR025862">
    <property type="entry name" value="SelA_trans_N_dom"/>
</dbReference>
<evidence type="ECO:0000256" key="1">
    <source>
        <dbReference type="ARBA" id="ARBA00001933"/>
    </source>
</evidence>
<keyword evidence="12" id="KW-1185">Reference proteome</keyword>
<dbReference type="Gene3D" id="3.40.640.10">
    <property type="entry name" value="Type I PLP-dependent aspartate aminotransferase-like (Major domain)"/>
    <property type="match status" value="1"/>
</dbReference>
<evidence type="ECO:0000256" key="5">
    <source>
        <dbReference type="ARBA" id="ARBA00022917"/>
    </source>
</evidence>
<organism evidence="11 12">
    <name type="scientific">Leptolinea tardivitalis</name>
    <dbReference type="NCBI Taxonomy" id="229920"/>
    <lineage>
        <taxon>Bacteria</taxon>
        <taxon>Bacillati</taxon>
        <taxon>Chloroflexota</taxon>
        <taxon>Anaerolineae</taxon>
        <taxon>Anaerolineales</taxon>
        <taxon>Anaerolineaceae</taxon>
        <taxon>Leptolinea</taxon>
    </lineage>
</organism>
<comment type="function">
    <text evidence="8">Converts seryl-tRNA(Sec) to selenocysteinyl-tRNA(Sec) required for selenoprotein biosynthesis.</text>
</comment>
<evidence type="ECO:0000259" key="10">
    <source>
        <dbReference type="Pfam" id="PF12390"/>
    </source>
</evidence>
<dbReference type="GO" id="GO:0005737">
    <property type="term" value="C:cytoplasm"/>
    <property type="evidence" value="ECO:0007669"/>
    <property type="project" value="UniProtKB-SubCell"/>
</dbReference>
<dbReference type="GO" id="GO:0004125">
    <property type="term" value="F:L-seryl-tRNA(Sec) selenium transferase activity"/>
    <property type="evidence" value="ECO:0007669"/>
    <property type="project" value="UniProtKB-UniRule"/>
</dbReference>
<comment type="subcellular location">
    <subcellularLocation>
        <location evidence="8">Cytoplasm</location>
    </subcellularLocation>
</comment>
<evidence type="ECO:0000256" key="3">
    <source>
        <dbReference type="ARBA" id="ARBA00022679"/>
    </source>
</evidence>
<dbReference type="GO" id="GO:0001717">
    <property type="term" value="P:conversion of seryl-tRNAsec to selenocys-tRNAsec"/>
    <property type="evidence" value="ECO:0007669"/>
    <property type="project" value="UniProtKB-UniRule"/>
</dbReference>
<dbReference type="PATRIC" id="fig|229920.5.peg.1083"/>
<dbReference type="EMBL" id="LGCK01000007">
    <property type="protein sequence ID" value="KPL72584.1"/>
    <property type="molecule type" value="Genomic_DNA"/>
</dbReference>
<dbReference type="PANTHER" id="PTHR32328:SF0">
    <property type="entry name" value="L-SERYL-TRNA(SEC) SELENIUM TRANSFERASE"/>
    <property type="match status" value="1"/>
</dbReference>
<protein>
    <recommendedName>
        <fullName evidence="8">L-seryl-tRNA(Sec) selenium transferase</fullName>
        <ecNumber evidence="8">2.9.1.1</ecNumber>
    </recommendedName>
    <alternativeName>
        <fullName evidence="8">Selenocysteine synthase</fullName>
        <shortName evidence="8">Sec synthase</shortName>
    </alternativeName>
    <alternativeName>
        <fullName evidence="8">Selenocysteinyl-tRNA(Sec) synthase</fullName>
    </alternativeName>
</protein>
<name>A0A0P6WR86_9CHLR</name>
<comment type="similarity">
    <text evidence="7 8">Belongs to the SelA family.</text>
</comment>
<dbReference type="EC" id="2.9.1.1" evidence="8"/>
<dbReference type="InterPro" id="IPR015421">
    <property type="entry name" value="PyrdxlP-dep_Trfase_major"/>
</dbReference>
<evidence type="ECO:0000313" key="11">
    <source>
        <dbReference type="EMBL" id="KPL72584.1"/>
    </source>
</evidence>
<evidence type="ECO:0000313" key="12">
    <source>
        <dbReference type="Proteomes" id="UP000050430"/>
    </source>
</evidence>
<evidence type="ECO:0000256" key="4">
    <source>
        <dbReference type="ARBA" id="ARBA00022898"/>
    </source>
</evidence>
<keyword evidence="5 8" id="KW-0648">Protein biosynthesis</keyword>
<keyword evidence="6 8" id="KW-0711">Selenium</keyword>
<dbReference type="PANTHER" id="PTHR32328">
    <property type="entry name" value="L-SERYL-TRNA(SEC) SELENIUM TRANSFERASE"/>
    <property type="match status" value="1"/>
</dbReference>
<comment type="caution">
    <text evidence="11">The sequence shown here is derived from an EMBL/GenBank/DDBJ whole genome shotgun (WGS) entry which is preliminary data.</text>
</comment>
<comment type="catalytic activity">
    <reaction evidence="8">
        <text>L-seryl-tRNA(Sec) + selenophosphate + H(+) = L-selenocysteinyl-tRNA(Sec) + phosphate</text>
        <dbReference type="Rhea" id="RHEA:22728"/>
        <dbReference type="Rhea" id="RHEA-COMP:9742"/>
        <dbReference type="Rhea" id="RHEA-COMP:9743"/>
        <dbReference type="ChEBI" id="CHEBI:15378"/>
        <dbReference type="ChEBI" id="CHEBI:16144"/>
        <dbReference type="ChEBI" id="CHEBI:43474"/>
        <dbReference type="ChEBI" id="CHEBI:78533"/>
        <dbReference type="ChEBI" id="CHEBI:78573"/>
        <dbReference type="EC" id="2.9.1.1"/>
    </reaction>
</comment>
<feature type="domain" description="L-seryl-tRNA selenium transferase N-terminal" evidence="10">
    <location>
        <begin position="5"/>
        <end position="44"/>
    </location>
</feature>
<keyword evidence="2 8" id="KW-0963">Cytoplasm</keyword>
<accession>A0A0P6WR86</accession>
<dbReference type="NCBIfam" id="TIGR00474">
    <property type="entry name" value="selA"/>
    <property type="match status" value="1"/>
</dbReference>
<keyword evidence="3 8" id="KW-0808">Transferase</keyword>
<feature type="modified residue" description="N6-(pyridoxal phosphate)lysine" evidence="8 9">
    <location>
        <position position="290"/>
    </location>
</feature>
<dbReference type="Pfam" id="PF12390">
    <property type="entry name" value="Se-cys_synth_N"/>
    <property type="match status" value="1"/>
</dbReference>
<dbReference type="InterPro" id="IPR018319">
    <property type="entry name" value="SelA-like"/>
</dbReference>
<dbReference type="Proteomes" id="UP000050430">
    <property type="component" value="Unassembled WGS sequence"/>
</dbReference>
<evidence type="ECO:0000256" key="7">
    <source>
        <dbReference type="ARBA" id="ARBA00044507"/>
    </source>
</evidence>
<reference evidence="11 12" key="1">
    <citation type="submission" date="2015-07" db="EMBL/GenBank/DDBJ databases">
        <title>Genome sequence of Leptolinea tardivitalis DSM 16556.</title>
        <authorList>
            <person name="Hemp J."/>
            <person name="Ward L.M."/>
            <person name="Pace L.A."/>
            <person name="Fischer W.W."/>
        </authorList>
    </citation>
    <scope>NUCLEOTIDE SEQUENCE [LARGE SCALE GENOMIC DNA]</scope>
    <source>
        <strain evidence="11 12">YMTK-2</strain>
    </source>
</reference>
<dbReference type="Gene3D" id="3.90.1150.180">
    <property type="match status" value="1"/>
</dbReference>
<dbReference type="Pfam" id="PF03841">
    <property type="entry name" value="SelA"/>
    <property type="match status" value="1"/>
</dbReference>
<gene>
    <name evidence="8" type="primary">selA</name>
    <name evidence="11" type="ORF">ADM99_05565</name>
</gene>
<evidence type="ECO:0000256" key="8">
    <source>
        <dbReference type="HAMAP-Rule" id="MF_00423"/>
    </source>
</evidence>
<evidence type="ECO:0000256" key="9">
    <source>
        <dbReference type="PIRSR" id="PIRSR618319-50"/>
    </source>
</evidence>
<dbReference type="OrthoDB" id="9787096at2"/>
<sequence length="460" mass="50761">MKTNLADIPSVERILQFPHIKECITNFGRPLVLGEIRIVLDTIRKNAEKGCEIPENDELIRQLDASLQEIENKSTRPVINATGVILHTNLGRAPLSQSAISAMQESSAGYSSLEFDILTGSRRKRTEPAEYLLKKLLGIDEALIVNNNASAVMLVLSALASNRKVVIARSQIVEIGGGFRLPDILKQSGAHLIEIGTTNQIRLTDYENGIREGGKLILRTHPSNFKIIGYTGEPKLTEICKLASSLKIPVVDDLGSGAILDTTKFGLAHEPMVQESLMAGADVVCFSGDKLLGGPQSGIIVGKKEYLGKIKKHPLARALRADKVLLSGLEATLKEYLKDKAEERIPVWKMISEKENSLKKRAEAWSEKIGFGMVISGKSTIGGGSLPEETLPTWLFSLQVKHPDAFLKKLRYSTLPILARIQNDLIVFDPRTVLEEQDEVLVSSIIKILQETRENYEKRT</sequence>
<dbReference type="UniPathway" id="UPA00906">
    <property type="reaction ID" value="UER00896"/>
</dbReference>
<evidence type="ECO:0000256" key="6">
    <source>
        <dbReference type="ARBA" id="ARBA00023266"/>
    </source>
</evidence>
<dbReference type="HAMAP" id="MF_00423">
    <property type="entry name" value="SelA"/>
    <property type="match status" value="1"/>
</dbReference>